<dbReference type="Gene3D" id="3.10.310.30">
    <property type="match status" value="1"/>
</dbReference>
<dbReference type="Gene3D" id="3.90.1640.10">
    <property type="entry name" value="inorganic pyrophosphatase (n-terminal core)"/>
    <property type="match status" value="1"/>
</dbReference>
<sequence>MNKRIARLLRTNITIFSLCLVLFALAAIPFDVRLAIGEGVAAVAFFLLGRRRSKATQQSLRQYIQRFYGGMDSARSSNMLFTPLPMMVFDLATEDILWSSESFLQLTEQREGIFDAHLETVFPNISFHWLLEGKTEAPETVVWNHRTYRVFGGVSHPEGGQSALATTYWMDVTDTEEMRRTLELTRPVVAILMVDNYEDLMKATPEGKRSAVRAMLEEKLSQWSAGAEGMMLKYDRDRYLFVFEEKSFSDFAAKRFDVLDAVREVVAGEGVAATLSIGVGRDADSFEALFKNASVALEMALSRGGDQAVVKDKLNFEFYGGRSKATEKRTKVKSRVMANALAELIDEAKQVYVMGHSYADMDALGAAAGVCAIVRKRGKKCRIVIDTENNAAHPVLRRLQALPEYQGAFLSGDDAFLRVQPETLLVVVDTNRPGSVESEPLLDACNRVAVIDHHRRGSGYIDKMALNYHEPYASSASELVTELLQYLIEPGDLLKAESEALLAGIVLDTKNFTNRTGGRTFEAAAYLRRAGADTADVQRMFQSDLQSMISRYDIIRRAELYHGDIAIAALDQECDRVIAAKAADEMLTLQGVRASFVLYRKDDGIYISARSLGEINVQVLVETLGGGGNSTTAGGQCSGMTVAEAKATLLRAIDKYFEE</sequence>
<dbReference type="Gene3D" id="3.30.450.20">
    <property type="entry name" value="PAS domain"/>
    <property type="match status" value="1"/>
</dbReference>
<keyword evidence="6" id="KW-1185">Reference proteome</keyword>
<comment type="cofactor">
    <cofactor evidence="2">
        <name>Mn(2+)</name>
        <dbReference type="ChEBI" id="CHEBI:29035"/>
    </cofactor>
    <text evidence="2">For phosphodiesterase activity, probably binds 2 Mn(2+) per subunit.</text>
</comment>
<dbReference type="GO" id="GO:0046872">
    <property type="term" value="F:metal ion binding"/>
    <property type="evidence" value="ECO:0007669"/>
    <property type="project" value="UniProtKB-KW"/>
</dbReference>
<feature type="binding site" evidence="2">
    <location>
        <position position="429"/>
    </location>
    <ligand>
        <name>Mn(2+)</name>
        <dbReference type="ChEBI" id="CHEBI:29035"/>
        <label>1</label>
    </ligand>
</feature>
<evidence type="ECO:0000259" key="4">
    <source>
        <dbReference type="Pfam" id="PF02272"/>
    </source>
</evidence>
<gene>
    <name evidence="5" type="ORF">MM50RIKEN_20650</name>
</gene>
<dbReference type="InterPro" id="IPR051319">
    <property type="entry name" value="Oligoribo/pAp-PDE_c-di-AMP_PDE"/>
</dbReference>
<dbReference type="InterPro" id="IPR003156">
    <property type="entry name" value="DHHA1_dom"/>
</dbReference>
<feature type="binding site" evidence="2">
    <location>
        <position position="360"/>
    </location>
    <ligand>
        <name>Mn(2+)</name>
        <dbReference type="ChEBI" id="CHEBI:29035"/>
        <label>1</label>
    </ligand>
</feature>
<keyword evidence="2" id="KW-0479">Metal-binding</keyword>
<keyword evidence="1" id="KW-0472">Membrane</keyword>
<comment type="similarity">
    <text evidence="1">Belongs to the GdpP/PdeA phosphodiesterase family.</text>
</comment>
<dbReference type="AlphaFoldDB" id="A0A810Q7Q4"/>
<feature type="binding site" evidence="2">
    <location>
        <position position="362"/>
    </location>
    <ligand>
        <name>Mn(2+)</name>
        <dbReference type="ChEBI" id="CHEBI:29035"/>
        <label>2</label>
    </ligand>
</feature>
<accession>A0A810Q7Q4</accession>
<name>A0A810Q7Q4_9FIRM</name>
<dbReference type="Pfam" id="PF24898">
    <property type="entry name" value="GGDEF_GdpP"/>
    <property type="match status" value="1"/>
</dbReference>
<evidence type="ECO:0000313" key="5">
    <source>
        <dbReference type="EMBL" id="BCK82302.1"/>
    </source>
</evidence>
<dbReference type="InterPro" id="IPR014528">
    <property type="entry name" value="GdpP/PdeA"/>
</dbReference>
<dbReference type="FunFam" id="3.90.1640.10:FF:000002">
    <property type="entry name" value="Cyclic-di-AMP phosphodiesterase"/>
    <property type="match status" value="1"/>
</dbReference>
<comment type="function">
    <text evidence="1">Has phosphodiesterase (PDE) activity against cyclic-di-AMP (c-di-AMP).</text>
</comment>
<keyword evidence="1" id="KW-0378">Hydrolase</keyword>
<dbReference type="EC" id="3.1.4.-" evidence="1"/>
<evidence type="ECO:0000256" key="1">
    <source>
        <dbReference type="PIRNR" id="PIRNR026583"/>
    </source>
</evidence>
<keyword evidence="1" id="KW-1003">Cell membrane</keyword>
<feature type="domain" description="DDH" evidence="3">
    <location>
        <begin position="350"/>
        <end position="505"/>
    </location>
</feature>
<dbReference type="InterPro" id="IPR001667">
    <property type="entry name" value="DDH_dom"/>
</dbReference>
<dbReference type="PANTHER" id="PTHR47618">
    <property type="entry name" value="BIFUNCTIONAL OLIGORIBONUCLEASE AND PAP PHOSPHATASE NRNA"/>
    <property type="match status" value="1"/>
</dbReference>
<dbReference type="GO" id="GO:0005886">
    <property type="term" value="C:plasma membrane"/>
    <property type="evidence" value="ECO:0007669"/>
    <property type="project" value="UniProtKB-SubCell"/>
</dbReference>
<dbReference type="Pfam" id="PF02272">
    <property type="entry name" value="DHHA1"/>
    <property type="match status" value="1"/>
</dbReference>
<dbReference type="Pfam" id="PF01368">
    <property type="entry name" value="DHH"/>
    <property type="match status" value="1"/>
</dbReference>
<evidence type="ECO:0000313" key="6">
    <source>
        <dbReference type="Proteomes" id="UP000681035"/>
    </source>
</evidence>
<comment type="subcellular location">
    <subcellularLocation>
        <location evidence="1">Cell membrane</location>
    </subcellularLocation>
</comment>
<dbReference type="PIRSF" id="PIRSF026583">
    <property type="entry name" value="YybT"/>
    <property type="match status" value="1"/>
</dbReference>
<evidence type="ECO:0000256" key="2">
    <source>
        <dbReference type="PIRSR" id="PIRSR026583-50"/>
    </source>
</evidence>
<protein>
    <recommendedName>
        <fullName evidence="1">Cyclic-di-AMP phosphodiesterase</fullName>
        <ecNumber evidence="1">3.1.4.-</ecNumber>
    </recommendedName>
</protein>
<dbReference type="GO" id="GO:0003676">
    <property type="term" value="F:nucleic acid binding"/>
    <property type="evidence" value="ECO:0007669"/>
    <property type="project" value="UniProtKB-UniRule"/>
</dbReference>
<dbReference type="KEGG" id="vcop:MM50RIKEN_20650"/>
<feature type="binding site" evidence="2">
    <location>
        <position position="429"/>
    </location>
    <ligand>
        <name>Mn(2+)</name>
        <dbReference type="ChEBI" id="CHEBI:29035"/>
        <label>2</label>
    </ligand>
</feature>
<evidence type="ECO:0000259" key="3">
    <source>
        <dbReference type="Pfam" id="PF01368"/>
    </source>
</evidence>
<comment type="catalytic activity">
    <reaction evidence="1">
        <text>3',3'-c-di-AMP + H2O = 5'-O-phosphonoadenylyl-(3'-&gt;5')-adenosine + H(+)</text>
        <dbReference type="Rhea" id="RHEA:54420"/>
        <dbReference type="ChEBI" id="CHEBI:15377"/>
        <dbReference type="ChEBI" id="CHEBI:15378"/>
        <dbReference type="ChEBI" id="CHEBI:71500"/>
        <dbReference type="ChEBI" id="CHEBI:138171"/>
    </reaction>
</comment>
<dbReference type="PANTHER" id="PTHR47618:SF2">
    <property type="entry name" value="CYCLIC-DI-AMP PHOSPHODIESTERASE GDPP"/>
    <property type="match status" value="1"/>
</dbReference>
<dbReference type="InterPro" id="IPR038763">
    <property type="entry name" value="DHH_sf"/>
</dbReference>
<dbReference type="RefSeq" id="WP_213540813.1">
    <property type="nucleotide sequence ID" value="NZ_AP023418.1"/>
</dbReference>
<dbReference type="EMBL" id="AP023418">
    <property type="protein sequence ID" value="BCK82302.1"/>
    <property type="molecule type" value="Genomic_DNA"/>
</dbReference>
<organism evidence="5 6">
    <name type="scientific">Vescimonas coprocola</name>
    <dbReference type="NCBI Taxonomy" id="2714355"/>
    <lineage>
        <taxon>Bacteria</taxon>
        <taxon>Bacillati</taxon>
        <taxon>Bacillota</taxon>
        <taxon>Clostridia</taxon>
        <taxon>Eubacteriales</taxon>
        <taxon>Oscillospiraceae</taxon>
        <taxon>Vescimonas</taxon>
    </lineage>
</organism>
<feature type="domain" description="DHHA1" evidence="4">
    <location>
        <begin position="565"/>
        <end position="659"/>
    </location>
</feature>
<dbReference type="SUPFAM" id="SSF64182">
    <property type="entry name" value="DHH phosphoesterases"/>
    <property type="match status" value="1"/>
</dbReference>
<proteinExistence type="inferred from homology"/>
<reference evidence="5" key="1">
    <citation type="submission" date="2020-09" db="EMBL/GenBank/DDBJ databases">
        <title>New species isolated from human feces.</title>
        <authorList>
            <person name="Kitahara M."/>
            <person name="Shigeno Y."/>
            <person name="Shime M."/>
            <person name="Matsumoto Y."/>
            <person name="Nakamura S."/>
            <person name="Motooka D."/>
            <person name="Fukuoka S."/>
            <person name="Nishikawa H."/>
            <person name="Benno Y."/>
        </authorList>
    </citation>
    <scope>NUCLEOTIDE SEQUENCE</scope>
    <source>
        <strain evidence="5">MM50</strain>
    </source>
</reference>
<keyword evidence="2" id="KW-0464">Manganese</keyword>
<dbReference type="GO" id="GO:0016787">
    <property type="term" value="F:hydrolase activity"/>
    <property type="evidence" value="ECO:0007669"/>
    <property type="project" value="UniProtKB-UniRule"/>
</dbReference>
<feature type="binding site" evidence="2">
    <location>
        <position position="356"/>
    </location>
    <ligand>
        <name>Mn(2+)</name>
        <dbReference type="ChEBI" id="CHEBI:29035"/>
        <label>1</label>
    </ligand>
</feature>
<feature type="binding site" evidence="2">
    <location>
        <position position="453"/>
    </location>
    <ligand>
        <name>Mn(2+)</name>
        <dbReference type="ChEBI" id="CHEBI:29035"/>
        <label>2</label>
    </ligand>
</feature>
<feature type="binding site" evidence="2">
    <location>
        <position position="508"/>
    </location>
    <ligand>
        <name>Mn(2+)</name>
        <dbReference type="ChEBI" id="CHEBI:29035"/>
        <label>2</label>
    </ligand>
</feature>
<dbReference type="Proteomes" id="UP000681035">
    <property type="component" value="Chromosome"/>
</dbReference>